<keyword evidence="2" id="KW-0496">Mitochondrion</keyword>
<geneLocation type="mitochondrion" evidence="2"/>
<proteinExistence type="predicted"/>
<organism evidence="2">
    <name type="scientific">Symsagittifera roscoffensis</name>
    <name type="common">Mint-sauce worm</name>
    <name type="synonym">Convoluta roscoffensis</name>
    <dbReference type="NCBI Taxonomy" id="84072"/>
    <lineage>
        <taxon>Eukaryota</taxon>
        <taxon>Metazoa</taxon>
        <taxon>Xenacoelomorpha</taxon>
        <taxon>Acoelomorpha</taxon>
        <taxon>Acoela</taxon>
        <taxon>Sagittiferidae</taxon>
        <taxon>Symsagittifera</taxon>
    </lineage>
</organism>
<dbReference type="GeneID" id="9829951"/>
<keyword evidence="1" id="KW-1133">Transmembrane helix</keyword>
<dbReference type="InterPro" id="IPR042106">
    <property type="entry name" value="Nuo/plastoQ_OxRdtase_6_NuoJ"/>
</dbReference>
<name>E3UFE6_SYMRO</name>
<evidence type="ECO:0000256" key="1">
    <source>
        <dbReference type="SAM" id="Phobius"/>
    </source>
</evidence>
<accession>E3UFE6</accession>
<dbReference type="AlphaFoldDB" id="E3UFE6"/>
<feature type="transmembrane region" description="Helical" evidence="1">
    <location>
        <begin position="30"/>
        <end position="51"/>
    </location>
</feature>
<keyword evidence="1" id="KW-0472">Membrane</keyword>
<dbReference type="EMBL" id="HM237350">
    <property type="protein sequence ID" value="ADI75245.1"/>
    <property type="molecule type" value="Genomic_DNA"/>
</dbReference>
<dbReference type="Gene3D" id="1.20.120.1200">
    <property type="entry name" value="NADH-ubiquinone/plastoquinone oxidoreductase chain 6, subunit NuoJ"/>
    <property type="match status" value="1"/>
</dbReference>
<keyword evidence="1" id="KW-0812">Transmembrane</keyword>
<feature type="transmembrane region" description="Helical" evidence="1">
    <location>
        <begin position="72"/>
        <end position="92"/>
    </location>
</feature>
<sequence>MSSLNLLFLIIMLSMILSSIFFLHNLSFLGLMWILVYLGGMMIIFIYIIFLKKSQNFSENNNNFSFQLSGESFFKLIFKVLTFVVFFKLIFFKFKLYWEIYNQILTISPSFSQWEIYNQILTISPSFIWILLLVIMLCLIFILSVLKKNSMISLKKSLK</sequence>
<evidence type="ECO:0000313" key="2">
    <source>
        <dbReference type="EMBL" id="ADI75245.1"/>
    </source>
</evidence>
<dbReference type="CTD" id="4541"/>
<dbReference type="RefSeq" id="YP_003934241.1">
    <property type="nucleotide sequence ID" value="NC_014578.1"/>
</dbReference>
<feature type="transmembrane region" description="Helical" evidence="1">
    <location>
        <begin position="7"/>
        <end position="24"/>
    </location>
</feature>
<gene>
    <name evidence="2" type="primary">ND6</name>
</gene>
<feature type="transmembrane region" description="Helical" evidence="1">
    <location>
        <begin position="127"/>
        <end position="146"/>
    </location>
</feature>
<reference evidence="2" key="1">
    <citation type="journal article" date="2010" name="BMC Evol. Biol.">
        <title>The phylogenetic position of Acoela as revealed by the complete mitochondrial genome of Symsagittifera roscoffensis.</title>
        <authorList>
            <person name="Mwinyi A."/>
            <person name="Bailly X."/>
            <person name="Bourlat S.J."/>
            <person name="Jondelius U."/>
            <person name="Littlewood D.T.J."/>
            <person name="Podsiadlowski L."/>
        </authorList>
    </citation>
    <scope>NUCLEOTIDE SEQUENCE</scope>
</reference>
<protein>
    <submittedName>
        <fullName evidence="2">NADH dehydrogenase subunit 6</fullName>
    </submittedName>
</protein>